<name>A0A4T0X6B2_9ASCO</name>
<dbReference type="InterPro" id="IPR028241">
    <property type="entry name" value="RAVE2/Rogdi"/>
</dbReference>
<dbReference type="PANTHER" id="PTHR13618">
    <property type="entry name" value="LEUCINE ZIPPER CONTAINING TRANSCRIPTION FACTOR LZF1"/>
    <property type="match status" value="1"/>
</dbReference>
<evidence type="ECO:0000313" key="2">
    <source>
        <dbReference type="Proteomes" id="UP000307173"/>
    </source>
</evidence>
<gene>
    <name evidence="1" type="ORF">CANINC_000392</name>
</gene>
<dbReference type="OrthoDB" id="66510at2759"/>
<dbReference type="GO" id="GO:0043291">
    <property type="term" value="C:RAVE complex"/>
    <property type="evidence" value="ECO:0007669"/>
    <property type="project" value="TreeGrafter"/>
</dbReference>
<sequence length="361" mass="41101">MSTRIITNKELSENDIRSLIEKQAANEISWYISEVINSQVDSVKDVLSYCIRNLDEDDETPYKLPLSSHNSEFLKGTITRTNFTITELHLIVSCPHFNNGKKFEFTLKPESRLIIRQLLDCHDSLESAIFSLEKLAESANGKYDPKLFIQYIEKLSNHIQNARNSLSNPNPAYIFPQFRIDGNCFEPALPMTGALDFTVDNGDLVVDFKTLSIVEKKPWCMIVDTKNKKSFADFVRQKISVRRNTPITQIIQEEYNHYLEWRKHNPDDTNTDNGLGSAIKSIFGANSDPSLASLMKHAPEFLEQAITFVDDNNNPLVVQISHKCEVVTADPVLLSISIKLESIEKNVLRIRDNISNIYTSV</sequence>
<protein>
    <submittedName>
        <fullName evidence="1">Uncharacterized protein</fullName>
    </submittedName>
</protein>
<keyword evidence="2" id="KW-1185">Reference proteome</keyword>
<reference evidence="1 2" key="1">
    <citation type="journal article" date="2019" name="Front. Genet.">
        <title>Whole-Genome Sequencing of the Opportunistic Yeast Pathogen Candida inconspicua Uncovers Its Hybrid Origin.</title>
        <authorList>
            <person name="Mixao V."/>
            <person name="Hansen A.P."/>
            <person name="Saus E."/>
            <person name="Boekhout T."/>
            <person name="Lass-Florl C."/>
            <person name="Gabaldon T."/>
        </authorList>
    </citation>
    <scope>NUCLEOTIDE SEQUENCE [LARGE SCALE GENOMIC DNA]</scope>
    <source>
        <strain evidence="1 2">CBS 180</strain>
    </source>
</reference>
<dbReference type="Pfam" id="PF10259">
    <property type="entry name" value="Rogdi_lz"/>
    <property type="match status" value="1"/>
</dbReference>
<dbReference type="Proteomes" id="UP000307173">
    <property type="component" value="Unassembled WGS sequence"/>
</dbReference>
<dbReference type="PANTHER" id="PTHR13618:SF1">
    <property type="entry name" value="PROTEIN ROGDI HOMOLOG"/>
    <property type="match status" value="1"/>
</dbReference>
<evidence type="ECO:0000313" key="1">
    <source>
        <dbReference type="EMBL" id="TID31031.1"/>
    </source>
</evidence>
<dbReference type="EMBL" id="SELW01000055">
    <property type="protein sequence ID" value="TID31031.1"/>
    <property type="molecule type" value="Genomic_DNA"/>
</dbReference>
<proteinExistence type="predicted"/>
<organism evidence="1 2">
    <name type="scientific">Pichia inconspicua</name>
    <dbReference type="NCBI Taxonomy" id="52247"/>
    <lineage>
        <taxon>Eukaryota</taxon>
        <taxon>Fungi</taxon>
        <taxon>Dikarya</taxon>
        <taxon>Ascomycota</taxon>
        <taxon>Saccharomycotina</taxon>
        <taxon>Pichiomycetes</taxon>
        <taxon>Pichiales</taxon>
        <taxon>Pichiaceae</taxon>
        <taxon>Pichia</taxon>
    </lineage>
</organism>
<dbReference type="STRING" id="52247.A0A4T0X6B2"/>
<comment type="caution">
    <text evidence="1">The sequence shown here is derived from an EMBL/GenBank/DDBJ whole genome shotgun (WGS) entry which is preliminary data.</text>
</comment>
<dbReference type="AlphaFoldDB" id="A0A4T0X6B2"/>
<accession>A0A4T0X6B2</accession>